<dbReference type="Pfam" id="PF08768">
    <property type="entry name" value="THAP4_heme-bd"/>
    <property type="match status" value="1"/>
</dbReference>
<evidence type="ECO:0000313" key="3">
    <source>
        <dbReference type="Proteomes" id="UP001366060"/>
    </source>
</evidence>
<dbReference type="EMBL" id="JBAKBA010000010">
    <property type="protein sequence ID" value="MEL0658750.1"/>
    <property type="molecule type" value="Genomic_DNA"/>
</dbReference>
<evidence type="ECO:0000259" key="1">
    <source>
        <dbReference type="Pfam" id="PF08768"/>
    </source>
</evidence>
<dbReference type="Proteomes" id="UP001366060">
    <property type="component" value="Unassembled WGS sequence"/>
</dbReference>
<proteinExistence type="predicted"/>
<organism evidence="2 3">
    <name type="scientific">Psychromonas arctica</name>
    <dbReference type="NCBI Taxonomy" id="168275"/>
    <lineage>
        <taxon>Bacteria</taxon>
        <taxon>Pseudomonadati</taxon>
        <taxon>Pseudomonadota</taxon>
        <taxon>Gammaproteobacteria</taxon>
        <taxon>Alteromonadales</taxon>
        <taxon>Psychromonadaceae</taxon>
        <taxon>Psychromonas</taxon>
    </lineage>
</organism>
<dbReference type="InterPro" id="IPR012674">
    <property type="entry name" value="Calycin"/>
</dbReference>
<sequence>MQELNSFDYGPLAGLIGIWSGNKGKDLSPEADGSTEHNEYYETIVFTAAGETSNAEEEVLSAVHYTQKVQRISNDKVIHQQTGYWLWEQGTDNVIHSLTIPRGLCVLAGGKVITKNSTVFNVDASFDNENWPITQSAFLKHKAMTKTFNQKMTLSGDKLQYSQHMMLEIYGNSFDHNDHSSLRRQP</sequence>
<keyword evidence="3" id="KW-1185">Reference proteome</keyword>
<evidence type="ECO:0000313" key="2">
    <source>
        <dbReference type="EMBL" id="MEL0658750.1"/>
    </source>
</evidence>
<name>A0ABU9HAC6_9GAMM</name>
<protein>
    <submittedName>
        <fullName evidence="2">Heme-binding beta-barrel domain-containing protein</fullName>
    </submittedName>
</protein>
<accession>A0ABU9HAC6</accession>
<reference evidence="2 3" key="1">
    <citation type="submission" date="2024-02" db="EMBL/GenBank/DDBJ databases">
        <title>Bacteria isolated from the canopy kelp, Nereocystis luetkeana.</title>
        <authorList>
            <person name="Pfister C.A."/>
            <person name="Younker I.T."/>
            <person name="Light S.H."/>
        </authorList>
    </citation>
    <scope>NUCLEOTIDE SEQUENCE [LARGE SCALE GENOMIC DNA]</scope>
    <source>
        <strain evidence="2 3">TI.2.07</strain>
    </source>
</reference>
<dbReference type="InterPro" id="IPR014878">
    <property type="entry name" value="THAP4-like_heme-bd"/>
</dbReference>
<dbReference type="RefSeq" id="WP_341627388.1">
    <property type="nucleotide sequence ID" value="NZ_JBAKBA010000010.1"/>
</dbReference>
<dbReference type="Gene3D" id="2.40.128.20">
    <property type="match status" value="1"/>
</dbReference>
<comment type="caution">
    <text evidence="2">The sequence shown here is derived from an EMBL/GenBank/DDBJ whole genome shotgun (WGS) entry which is preliminary data.</text>
</comment>
<dbReference type="SUPFAM" id="SSF50814">
    <property type="entry name" value="Lipocalins"/>
    <property type="match status" value="1"/>
</dbReference>
<feature type="domain" description="THAP4-like heme-binding" evidence="1">
    <location>
        <begin position="9"/>
        <end position="184"/>
    </location>
</feature>
<gene>
    <name evidence="2" type="ORF">V6255_06295</name>
</gene>